<accession>A0A1F5Z2Q8</accession>
<evidence type="ECO:0008006" key="3">
    <source>
        <dbReference type="Google" id="ProtNLM"/>
    </source>
</evidence>
<dbReference type="InterPro" id="IPR029033">
    <property type="entry name" value="His_PPase_superfam"/>
</dbReference>
<protein>
    <recommendedName>
        <fullName evidence="3">Phosphohistidine phosphatase SixA</fullName>
    </recommendedName>
</protein>
<dbReference type="SMART" id="SM00855">
    <property type="entry name" value="PGAM"/>
    <property type="match status" value="1"/>
</dbReference>
<reference evidence="1 2" key="1">
    <citation type="journal article" date="2016" name="Nat. Commun.">
        <title>Thousands of microbial genomes shed light on interconnected biogeochemical processes in an aquifer system.</title>
        <authorList>
            <person name="Anantharaman K."/>
            <person name="Brown C.T."/>
            <person name="Hug L.A."/>
            <person name="Sharon I."/>
            <person name="Castelle C.J."/>
            <person name="Probst A.J."/>
            <person name="Thomas B.C."/>
            <person name="Singh A."/>
            <person name="Wilkins M.J."/>
            <person name="Karaoz U."/>
            <person name="Brodie E.L."/>
            <person name="Williams K.H."/>
            <person name="Hubbard S.S."/>
            <person name="Banfield J.F."/>
        </authorList>
    </citation>
    <scope>NUCLEOTIDE SEQUENCE [LARGE SCALE GENOMIC DNA]</scope>
</reference>
<dbReference type="CDD" id="cd07067">
    <property type="entry name" value="HP_PGM_like"/>
    <property type="match status" value="1"/>
</dbReference>
<dbReference type="PANTHER" id="PTHR47623:SF1">
    <property type="entry name" value="OS09G0287300 PROTEIN"/>
    <property type="match status" value="1"/>
</dbReference>
<proteinExistence type="predicted"/>
<dbReference type="Proteomes" id="UP000179129">
    <property type="component" value="Unassembled WGS sequence"/>
</dbReference>
<dbReference type="Pfam" id="PF00300">
    <property type="entry name" value="His_Phos_1"/>
    <property type="match status" value="1"/>
</dbReference>
<evidence type="ECO:0000313" key="2">
    <source>
        <dbReference type="Proteomes" id="UP000179129"/>
    </source>
</evidence>
<dbReference type="InterPro" id="IPR013078">
    <property type="entry name" value="His_Pase_superF_clade-1"/>
</dbReference>
<evidence type="ECO:0000313" key="1">
    <source>
        <dbReference type="EMBL" id="OGG06749.1"/>
    </source>
</evidence>
<organism evidence="1 2">
    <name type="scientific">Candidatus Glassbacteria bacterium RIFCSPLOWO2_12_FULL_58_11</name>
    <dbReference type="NCBI Taxonomy" id="1817867"/>
    <lineage>
        <taxon>Bacteria</taxon>
        <taxon>Candidatus Glassiibacteriota</taxon>
    </lineage>
</organism>
<dbReference type="AlphaFoldDB" id="A0A1F5Z2Q8"/>
<name>A0A1F5Z2Q8_9BACT</name>
<dbReference type="Gene3D" id="3.40.50.1240">
    <property type="entry name" value="Phosphoglycerate mutase-like"/>
    <property type="match status" value="1"/>
</dbReference>
<comment type="caution">
    <text evidence="1">The sequence shown here is derived from an EMBL/GenBank/DDBJ whole genome shotgun (WGS) entry which is preliminary data.</text>
</comment>
<gene>
    <name evidence="1" type="ORF">A3F83_16480</name>
</gene>
<dbReference type="SUPFAM" id="SSF53254">
    <property type="entry name" value="Phosphoglycerate mutase-like"/>
    <property type="match status" value="1"/>
</dbReference>
<sequence length="228" mass="25298">MKTLYLVRHAKGESRFGQKPDFQRSITERGREDALKVAESLKATEKSPSVIISSPALRARQTANIFAGQLGYRTKAVRTRKILYDQDGRVILAMLQGLDPALERVMLVGHNPSLSDLAKKFCDEIRDDLPTSGAVAIEFEVRDWPSIGKVKGVLKLYEFPKAAVKCALVEKKPGLKKSIETKLIQQISLILEEQDRTAAEKMRGPIRSLTKKLVKKFVAGMAHGKGGN</sequence>
<dbReference type="PANTHER" id="PTHR47623">
    <property type="entry name" value="OS09G0287300 PROTEIN"/>
    <property type="match status" value="1"/>
</dbReference>
<dbReference type="STRING" id="1817867.A3F83_16480"/>
<dbReference type="EMBL" id="MFIX01000006">
    <property type="protein sequence ID" value="OGG06749.1"/>
    <property type="molecule type" value="Genomic_DNA"/>
</dbReference>